<dbReference type="Pfam" id="PF01594">
    <property type="entry name" value="AI-2E_transport"/>
    <property type="match status" value="1"/>
</dbReference>
<evidence type="ECO:0000313" key="8">
    <source>
        <dbReference type="EMBL" id="KRX37745.1"/>
    </source>
</evidence>
<feature type="transmembrane region" description="Helical" evidence="7">
    <location>
        <begin position="75"/>
        <end position="99"/>
    </location>
</feature>
<name>A0A0V0TFK6_9BILA</name>
<evidence type="ECO:0000256" key="5">
    <source>
        <dbReference type="ARBA" id="ARBA00023136"/>
    </source>
</evidence>
<feature type="non-terminal residue" evidence="8">
    <location>
        <position position="1"/>
    </location>
</feature>
<dbReference type="InterPro" id="IPR002549">
    <property type="entry name" value="AI-2E-like"/>
</dbReference>
<keyword evidence="5 7" id="KW-0472">Membrane</keyword>
<feature type="transmembrane region" description="Helical" evidence="7">
    <location>
        <begin position="706"/>
        <end position="733"/>
    </location>
</feature>
<evidence type="ECO:0000256" key="6">
    <source>
        <dbReference type="SAM" id="MobiDB-lite"/>
    </source>
</evidence>
<feature type="transmembrane region" description="Helical" evidence="7">
    <location>
        <begin position="143"/>
        <end position="161"/>
    </location>
</feature>
<dbReference type="Proteomes" id="UP000055048">
    <property type="component" value="Unassembled WGS sequence"/>
</dbReference>
<feature type="transmembrane region" description="Helical" evidence="7">
    <location>
        <begin position="803"/>
        <end position="822"/>
    </location>
</feature>
<dbReference type="OrthoDB" id="5970161at2759"/>
<sequence length="848" mass="96640">LVQIVTDTRTYTHICTVVSSKLKSVPAVTDQRSSRSEESKKTNKQTNMALLPRKRKSLTPNELGHLFNHRDIISAFYNVLVFFIAASWLLGAAAFYFLFRDFAKPMIWAVICGIMVYPLKRTLTGKVCLWLDQMIVSDTPLTFGLFALPWNMCIHLGSACLNSLNQNLRVTIMIVVTFPTMSLLLHLETLPRILVTVIKLFQTLDHMIWLCSSSWIPILFISYVGFFVLNKFLISETRRITPVRCTATAAWCFLLAHLCSYMGPLRAPTFLAVLFVSLGSHLFLRQQSSFSSPPPMPTQQRDDELQDSVESTNNKMTVEHEDDDDDDKADKYIQWLFIACAFVWTSLHLSLTILLLIPLCCTILNNLCSAFHINDLLKGILDTIWTQLSDLRFILMPSFLIKFTIVLKRLDKWFTLWLRGSMDFVGSVTAILLLILCACGLSTFIALQLYYESVNLVNIATEIGNRTITYNPSLKQWLKEVTDTDSVKEIMENAVKKSYSMARLWLSTQMCIEFFFKSQVHQILEGDEQRAKKLEEQLLSTVDTYFYNFLSKESSTSQNITVNRDHYNSWKMLWSVVTMENWDDQNILENVKEELTVLWMIAESSWQFFKNNLEIVAFSFGRILSTLLASGTAVIDFFLDSTVFLTFLLYLLNKSDKEFKPLRMLRELMPIDVETSAEIADEVEQAVKSVFLVTVKMAFFYGMFTWLTHTLFAVSLVFIPSVCAAILAAVPFFGTYLVSFPAVLELWLIKGEPFLAAFLFFIHYGCSYVVDDSIYAGIKLTTPFLTGMAVAGGLMWWGLEGAIFGPLVLCFLLVLVSTYKILVVNSRNLINKNGIAEQLLLPQQRSVS</sequence>
<keyword evidence="4 7" id="KW-1133">Transmembrane helix</keyword>
<feature type="region of interest" description="Disordered" evidence="6">
    <location>
        <begin position="289"/>
        <end position="308"/>
    </location>
</feature>
<evidence type="ECO:0000256" key="4">
    <source>
        <dbReference type="ARBA" id="ARBA00022989"/>
    </source>
</evidence>
<comment type="caution">
    <text evidence="8">The sequence shown here is derived from an EMBL/GenBank/DDBJ whole genome shotgun (WGS) entry which is preliminary data.</text>
</comment>
<feature type="transmembrane region" description="Helical" evidence="7">
    <location>
        <begin position="428"/>
        <end position="451"/>
    </location>
</feature>
<reference evidence="8 9" key="1">
    <citation type="submission" date="2015-01" db="EMBL/GenBank/DDBJ databases">
        <title>Evolution of Trichinella species and genotypes.</title>
        <authorList>
            <person name="Korhonen P.K."/>
            <person name="Edoardo P."/>
            <person name="Giuseppe L.R."/>
            <person name="Gasser R.B."/>
        </authorList>
    </citation>
    <scope>NUCLEOTIDE SEQUENCE [LARGE SCALE GENOMIC DNA]</scope>
    <source>
        <strain evidence="8">ISS417</strain>
    </source>
</reference>
<accession>A0A0V0TFK6</accession>
<comment type="similarity">
    <text evidence="2">Belongs to the autoinducer-2 exporter (AI-2E) (TC 2.A.86) family.</text>
</comment>
<feature type="transmembrane region" description="Helical" evidence="7">
    <location>
        <begin position="777"/>
        <end position="797"/>
    </location>
</feature>
<evidence type="ECO:0000313" key="9">
    <source>
        <dbReference type="Proteomes" id="UP000055048"/>
    </source>
</evidence>
<keyword evidence="9" id="KW-1185">Reference proteome</keyword>
<feature type="transmembrane region" description="Helical" evidence="7">
    <location>
        <begin position="168"/>
        <end position="187"/>
    </location>
</feature>
<evidence type="ECO:0000256" key="1">
    <source>
        <dbReference type="ARBA" id="ARBA00004141"/>
    </source>
</evidence>
<proteinExistence type="inferred from homology"/>
<gene>
    <name evidence="8" type="primary">TMEM245</name>
    <name evidence="8" type="ORF">T05_14734</name>
</gene>
<keyword evidence="3 7" id="KW-0812">Transmembrane</keyword>
<organism evidence="8 9">
    <name type="scientific">Trichinella murrelli</name>
    <dbReference type="NCBI Taxonomy" id="144512"/>
    <lineage>
        <taxon>Eukaryota</taxon>
        <taxon>Metazoa</taxon>
        <taxon>Ecdysozoa</taxon>
        <taxon>Nematoda</taxon>
        <taxon>Enoplea</taxon>
        <taxon>Dorylaimia</taxon>
        <taxon>Trichinellida</taxon>
        <taxon>Trichinellidae</taxon>
        <taxon>Trichinella</taxon>
    </lineage>
</organism>
<comment type="subcellular location">
    <subcellularLocation>
        <location evidence="1">Membrane</location>
        <topology evidence="1">Multi-pass membrane protein</topology>
    </subcellularLocation>
</comment>
<dbReference type="GO" id="GO:0016020">
    <property type="term" value="C:membrane"/>
    <property type="evidence" value="ECO:0007669"/>
    <property type="project" value="UniProtKB-SubCell"/>
</dbReference>
<dbReference type="PANTHER" id="PTHR21716:SF4">
    <property type="entry name" value="TRANSMEMBRANE PROTEIN 245"/>
    <property type="match status" value="1"/>
</dbReference>
<evidence type="ECO:0000256" key="3">
    <source>
        <dbReference type="ARBA" id="ARBA00022692"/>
    </source>
</evidence>
<protein>
    <submittedName>
        <fullName evidence="8">Transmembrane protein</fullName>
    </submittedName>
</protein>
<feature type="transmembrane region" description="Helical" evidence="7">
    <location>
        <begin position="753"/>
        <end position="770"/>
    </location>
</feature>
<dbReference type="AlphaFoldDB" id="A0A0V0TFK6"/>
<feature type="transmembrane region" description="Helical" evidence="7">
    <location>
        <begin position="627"/>
        <end position="652"/>
    </location>
</feature>
<feature type="transmembrane region" description="Helical" evidence="7">
    <location>
        <begin position="207"/>
        <end position="229"/>
    </location>
</feature>
<evidence type="ECO:0000256" key="7">
    <source>
        <dbReference type="SAM" id="Phobius"/>
    </source>
</evidence>
<dbReference type="PANTHER" id="PTHR21716">
    <property type="entry name" value="TRANSMEMBRANE PROTEIN"/>
    <property type="match status" value="1"/>
</dbReference>
<dbReference type="EMBL" id="JYDJ01000296">
    <property type="protein sequence ID" value="KRX37745.1"/>
    <property type="molecule type" value="Genomic_DNA"/>
</dbReference>
<evidence type="ECO:0000256" key="2">
    <source>
        <dbReference type="ARBA" id="ARBA00009773"/>
    </source>
</evidence>
<feature type="transmembrane region" description="Helical" evidence="7">
    <location>
        <begin position="335"/>
        <end position="357"/>
    </location>
</feature>